<keyword evidence="4" id="KW-1185">Reference proteome</keyword>
<organism evidence="3 4">
    <name type="scientific">Dreissena polymorpha</name>
    <name type="common">Zebra mussel</name>
    <name type="synonym">Mytilus polymorpha</name>
    <dbReference type="NCBI Taxonomy" id="45954"/>
    <lineage>
        <taxon>Eukaryota</taxon>
        <taxon>Metazoa</taxon>
        <taxon>Spiralia</taxon>
        <taxon>Lophotrochozoa</taxon>
        <taxon>Mollusca</taxon>
        <taxon>Bivalvia</taxon>
        <taxon>Autobranchia</taxon>
        <taxon>Heteroconchia</taxon>
        <taxon>Euheterodonta</taxon>
        <taxon>Imparidentia</taxon>
        <taxon>Neoheterodontei</taxon>
        <taxon>Myida</taxon>
        <taxon>Dreissenoidea</taxon>
        <taxon>Dreissenidae</taxon>
        <taxon>Dreissena</taxon>
    </lineage>
</organism>
<dbReference type="InterPro" id="IPR014756">
    <property type="entry name" value="Ig_E-set"/>
</dbReference>
<dbReference type="GO" id="GO:0005634">
    <property type="term" value="C:nucleus"/>
    <property type="evidence" value="ECO:0007669"/>
    <property type="project" value="TreeGrafter"/>
</dbReference>
<dbReference type="InterPro" id="IPR008967">
    <property type="entry name" value="p53-like_TF_DNA-bd_sf"/>
</dbReference>
<dbReference type="PROSITE" id="PS01204">
    <property type="entry name" value="REL_1"/>
    <property type="match status" value="1"/>
</dbReference>
<feature type="compositionally biased region" description="Polar residues" evidence="1">
    <location>
        <begin position="561"/>
        <end position="579"/>
    </location>
</feature>
<protein>
    <recommendedName>
        <fullName evidence="2">RHD domain-containing protein</fullName>
    </recommendedName>
</protein>
<dbReference type="InterPro" id="IPR000451">
    <property type="entry name" value="NFkB/Dor"/>
</dbReference>
<dbReference type="CDD" id="cd01177">
    <property type="entry name" value="IPT_NFkappaB"/>
    <property type="match status" value="1"/>
</dbReference>
<dbReference type="PRINTS" id="PR00057">
    <property type="entry name" value="NFKBTNSCPFCT"/>
</dbReference>
<feature type="region of interest" description="Disordered" evidence="1">
    <location>
        <begin position="616"/>
        <end position="643"/>
    </location>
</feature>
<dbReference type="EMBL" id="JAIWYP010000003">
    <property type="protein sequence ID" value="KAH3853779.1"/>
    <property type="molecule type" value="Genomic_DNA"/>
</dbReference>
<dbReference type="SUPFAM" id="SSF49417">
    <property type="entry name" value="p53-like transcription factors"/>
    <property type="match status" value="1"/>
</dbReference>
<dbReference type="SUPFAM" id="SSF81296">
    <property type="entry name" value="E set domains"/>
    <property type="match status" value="1"/>
</dbReference>
<dbReference type="GO" id="GO:0007249">
    <property type="term" value="P:canonical NF-kappaB signal transduction"/>
    <property type="evidence" value="ECO:0007669"/>
    <property type="project" value="TreeGrafter"/>
</dbReference>
<dbReference type="PROSITE" id="PS50254">
    <property type="entry name" value="REL_2"/>
    <property type="match status" value="1"/>
</dbReference>
<dbReference type="GO" id="GO:0034097">
    <property type="term" value="P:response to cytokine"/>
    <property type="evidence" value="ECO:0007669"/>
    <property type="project" value="TreeGrafter"/>
</dbReference>
<dbReference type="Gene3D" id="2.60.40.10">
    <property type="entry name" value="Immunoglobulins"/>
    <property type="match status" value="1"/>
</dbReference>
<proteinExistence type="predicted"/>
<dbReference type="GO" id="GO:0000978">
    <property type="term" value="F:RNA polymerase II cis-regulatory region sequence-specific DNA binding"/>
    <property type="evidence" value="ECO:0007669"/>
    <property type="project" value="TreeGrafter"/>
</dbReference>
<dbReference type="PANTHER" id="PTHR24169:SF25">
    <property type="entry name" value="DORSAL-RELATED IMMUNITY FACTOR DIF-RELATED"/>
    <property type="match status" value="1"/>
</dbReference>
<dbReference type="AlphaFoldDB" id="A0A9D4L9H9"/>
<dbReference type="GO" id="GO:0033554">
    <property type="term" value="P:cellular response to stress"/>
    <property type="evidence" value="ECO:0007669"/>
    <property type="project" value="TreeGrafter"/>
</dbReference>
<reference evidence="3" key="2">
    <citation type="submission" date="2020-11" db="EMBL/GenBank/DDBJ databases">
        <authorList>
            <person name="McCartney M.A."/>
            <person name="Auch B."/>
            <person name="Kono T."/>
            <person name="Mallez S."/>
            <person name="Becker A."/>
            <person name="Gohl D.M."/>
            <person name="Silverstein K.A.T."/>
            <person name="Koren S."/>
            <person name="Bechman K.B."/>
            <person name="Herman A."/>
            <person name="Abrahante J.E."/>
            <person name="Garbe J."/>
        </authorList>
    </citation>
    <scope>NUCLEOTIDE SEQUENCE</scope>
    <source>
        <strain evidence="3">Duluth1</strain>
        <tissue evidence="3">Whole animal</tissue>
    </source>
</reference>
<comment type="caution">
    <text evidence="3">The sequence shown here is derived from an EMBL/GenBank/DDBJ whole genome shotgun (WGS) entry which is preliminary data.</text>
</comment>
<dbReference type="PANTHER" id="PTHR24169">
    <property type="entry name" value="NUCLEAR FACTOR NF-KAPPA-B PROTEIN"/>
    <property type="match status" value="1"/>
</dbReference>
<feature type="compositionally biased region" description="Basic and acidic residues" evidence="1">
    <location>
        <begin position="633"/>
        <end position="643"/>
    </location>
</feature>
<name>A0A9D4L9H9_DREPO</name>
<evidence type="ECO:0000256" key="1">
    <source>
        <dbReference type="SAM" id="MobiDB-lite"/>
    </source>
</evidence>
<dbReference type="GO" id="GO:0045944">
    <property type="term" value="P:positive regulation of transcription by RNA polymerase II"/>
    <property type="evidence" value="ECO:0007669"/>
    <property type="project" value="TreeGrafter"/>
</dbReference>
<dbReference type="Pfam" id="PF00554">
    <property type="entry name" value="RHD_DNA_bind"/>
    <property type="match status" value="1"/>
</dbReference>
<gene>
    <name evidence="3" type="ORF">DPMN_096311</name>
</gene>
<dbReference type="InterPro" id="IPR030492">
    <property type="entry name" value="RHD_CS"/>
</dbReference>
<feature type="region of interest" description="Disordered" evidence="1">
    <location>
        <begin position="552"/>
        <end position="579"/>
    </location>
</feature>
<feature type="compositionally biased region" description="Polar residues" evidence="1">
    <location>
        <begin position="42"/>
        <end position="65"/>
    </location>
</feature>
<dbReference type="InterPro" id="IPR002909">
    <property type="entry name" value="IPT_dom"/>
</dbReference>
<evidence type="ECO:0000259" key="2">
    <source>
        <dbReference type="PROSITE" id="PS50254"/>
    </source>
</evidence>
<dbReference type="InterPro" id="IPR037059">
    <property type="entry name" value="RHD_DNA_bind_dom_sf"/>
</dbReference>
<dbReference type="InterPro" id="IPR013783">
    <property type="entry name" value="Ig-like_fold"/>
</dbReference>
<reference evidence="3" key="1">
    <citation type="journal article" date="2019" name="bioRxiv">
        <title>The Genome of the Zebra Mussel, Dreissena polymorpha: A Resource for Invasive Species Research.</title>
        <authorList>
            <person name="McCartney M.A."/>
            <person name="Auch B."/>
            <person name="Kono T."/>
            <person name="Mallez S."/>
            <person name="Zhang Y."/>
            <person name="Obille A."/>
            <person name="Becker A."/>
            <person name="Abrahante J.E."/>
            <person name="Garbe J."/>
            <person name="Badalamenti J.P."/>
            <person name="Herman A."/>
            <person name="Mangelson H."/>
            <person name="Liachko I."/>
            <person name="Sullivan S."/>
            <person name="Sone E.D."/>
            <person name="Koren S."/>
            <person name="Silverstein K.A.T."/>
            <person name="Beckman K.B."/>
            <person name="Gohl D.M."/>
        </authorList>
    </citation>
    <scope>NUCLEOTIDE SEQUENCE</scope>
    <source>
        <strain evidence="3">Duluth1</strain>
        <tissue evidence="3">Whole animal</tissue>
    </source>
</reference>
<evidence type="ECO:0000313" key="4">
    <source>
        <dbReference type="Proteomes" id="UP000828390"/>
    </source>
</evidence>
<sequence>MANNTNSVSGSLTQEQIVQLFTQANVNMENLDFMDPGIQQYLSSDPNLNTAATSKPKGASNQPTRGTPVAGPYVEIVEQPKARGLRFRYECEGRSAGSIPGESSTPERKTFPAIKIHNYSGPAVIVVSCVTKDEPYKPHPHNLVGKDCKKGVCTLRIRDTATVTFPHLGIQCAKKKDVEGNLKLRQEINVDPFQTGFKHKGQNIDLNVVRLCFQVFLPDEQGKITRIVKPVVSQAIHDKKALNDLVICRIDKTSGKAKGGDEVFLLCEKINRDDVRVRFYLEQQGHVVWEAFGDFGQNDVHRQFAIVFKTPPYMDEDIQQPVEVEMQLQRSSDLEGSDPIRFTYQPEDPDPDRIAEKRKRKANNLAIFTSSGDSGPVTQEQLKQRLKLKATRVNKPKSEVIVKDEAYSPELPQYSLNNLGAHPQSMNSVMSVAGYQVSQPSFMDQSSPMGSQSNLVSNKLHFNPVTTQVPQVQPSLAQAPQFTLNAQAIQLLMSHGYLNNSQQPATQSNPVLPQPVQLPVQSQPPIQQDVQGNQVQDQIKLLLQMLAQQQNQSQMGAGNQPTNTPFITSNDPSFQGTSLDLSSFDQNVLQSLLAGESPMISLGELEGDLSYDQGVAGFETVGTDGSSSQGSHMYDDSRSHGAE</sequence>
<dbReference type="Pfam" id="PF16179">
    <property type="entry name" value="RHD_dimer"/>
    <property type="match status" value="1"/>
</dbReference>
<accession>A0A9D4L9H9</accession>
<evidence type="ECO:0000313" key="3">
    <source>
        <dbReference type="EMBL" id="KAH3853779.1"/>
    </source>
</evidence>
<dbReference type="GO" id="GO:0005737">
    <property type="term" value="C:cytoplasm"/>
    <property type="evidence" value="ECO:0007669"/>
    <property type="project" value="InterPro"/>
</dbReference>
<dbReference type="Proteomes" id="UP000828390">
    <property type="component" value="Unassembled WGS sequence"/>
</dbReference>
<dbReference type="GO" id="GO:0038061">
    <property type="term" value="P:non-canonical NF-kappaB signal transduction"/>
    <property type="evidence" value="ECO:0007669"/>
    <property type="project" value="TreeGrafter"/>
</dbReference>
<dbReference type="SMART" id="SM00429">
    <property type="entry name" value="IPT"/>
    <property type="match status" value="1"/>
</dbReference>
<dbReference type="Gene3D" id="2.60.40.340">
    <property type="entry name" value="Rel homology domain (RHD), DNA-binding domain"/>
    <property type="match status" value="1"/>
</dbReference>
<dbReference type="GO" id="GO:0000981">
    <property type="term" value="F:DNA-binding transcription factor activity, RNA polymerase II-specific"/>
    <property type="evidence" value="ECO:0007669"/>
    <property type="project" value="TreeGrafter"/>
</dbReference>
<dbReference type="InterPro" id="IPR011539">
    <property type="entry name" value="RHD_DNA_bind_dom"/>
</dbReference>
<dbReference type="InterPro" id="IPR033926">
    <property type="entry name" value="IPT_NFkappaB"/>
</dbReference>
<dbReference type="InterPro" id="IPR032397">
    <property type="entry name" value="RHD_dimer"/>
</dbReference>
<dbReference type="GO" id="GO:0045087">
    <property type="term" value="P:innate immune response"/>
    <property type="evidence" value="ECO:0007669"/>
    <property type="project" value="TreeGrafter"/>
</dbReference>
<feature type="domain" description="RHD" evidence="2">
    <location>
        <begin position="69"/>
        <end position="243"/>
    </location>
</feature>
<feature type="region of interest" description="Disordered" evidence="1">
    <location>
        <begin position="42"/>
        <end position="70"/>
    </location>
</feature>
<dbReference type="FunFam" id="2.60.40.10:FF:000046">
    <property type="entry name" value="Nuclear factor NF-kappa-B p105 subunit"/>
    <property type="match status" value="1"/>
</dbReference>
<dbReference type="OrthoDB" id="7881762at2759"/>